<dbReference type="Proteomes" id="UP001216907">
    <property type="component" value="Unassembled WGS sequence"/>
</dbReference>
<keyword evidence="3" id="KW-1185">Reference proteome</keyword>
<dbReference type="Gene3D" id="2.40.33.20">
    <property type="entry name" value="PK beta-barrel domain-like"/>
    <property type="match status" value="1"/>
</dbReference>
<name>A0ABT6FE93_9BACT</name>
<dbReference type="InterPro" id="IPR052716">
    <property type="entry name" value="MOSC_domain"/>
</dbReference>
<accession>A0ABT6FE93</accession>
<gene>
    <name evidence="2" type="ORF">PZE19_18065</name>
</gene>
<evidence type="ECO:0000313" key="2">
    <source>
        <dbReference type="EMBL" id="MDG3005698.1"/>
    </source>
</evidence>
<dbReference type="InterPro" id="IPR005302">
    <property type="entry name" value="MoCF_Sase_C"/>
</dbReference>
<evidence type="ECO:0000259" key="1">
    <source>
        <dbReference type="PROSITE" id="PS51340"/>
    </source>
</evidence>
<dbReference type="InterPro" id="IPR011037">
    <property type="entry name" value="Pyrv_Knase-like_insert_dom_sf"/>
</dbReference>
<dbReference type="RefSeq" id="WP_277862029.1">
    <property type="nucleotide sequence ID" value="NZ_JARRAG010000002.1"/>
</dbReference>
<evidence type="ECO:0000313" key="3">
    <source>
        <dbReference type="Proteomes" id="UP001216907"/>
    </source>
</evidence>
<reference evidence="2 3" key="1">
    <citation type="submission" date="2023-03" db="EMBL/GenBank/DDBJ databases">
        <title>Paludisphaera mucosa sp. nov. a novel planctomycete from northern fen.</title>
        <authorList>
            <person name="Ivanova A."/>
        </authorList>
    </citation>
    <scope>NUCLEOTIDE SEQUENCE [LARGE SCALE GENOMIC DNA]</scope>
    <source>
        <strain evidence="2 3">Pla2</strain>
    </source>
</reference>
<dbReference type="PROSITE" id="PS51340">
    <property type="entry name" value="MOSC"/>
    <property type="match status" value="1"/>
</dbReference>
<protein>
    <recommendedName>
        <fullName evidence="1">MOSC domain-containing protein</fullName>
    </recommendedName>
</protein>
<dbReference type="EMBL" id="JARRAG010000002">
    <property type="protein sequence ID" value="MDG3005698.1"/>
    <property type="molecule type" value="Genomic_DNA"/>
</dbReference>
<proteinExistence type="predicted"/>
<dbReference type="PANTHER" id="PTHR36930:SF1">
    <property type="entry name" value="MOSC DOMAIN-CONTAINING PROTEIN"/>
    <property type="match status" value="1"/>
</dbReference>
<dbReference type="PANTHER" id="PTHR36930">
    <property type="entry name" value="METAL-SULFUR CLUSTER BIOSYNTHESIS PROTEINS YUAD-RELATED"/>
    <property type="match status" value="1"/>
</dbReference>
<organism evidence="2 3">
    <name type="scientific">Paludisphaera mucosa</name>
    <dbReference type="NCBI Taxonomy" id="3030827"/>
    <lineage>
        <taxon>Bacteria</taxon>
        <taxon>Pseudomonadati</taxon>
        <taxon>Planctomycetota</taxon>
        <taxon>Planctomycetia</taxon>
        <taxon>Isosphaerales</taxon>
        <taxon>Isosphaeraceae</taxon>
        <taxon>Paludisphaera</taxon>
    </lineage>
</organism>
<dbReference type="SUPFAM" id="SSF50800">
    <property type="entry name" value="PK beta-barrel domain-like"/>
    <property type="match status" value="1"/>
</dbReference>
<dbReference type="Pfam" id="PF03473">
    <property type="entry name" value="MOSC"/>
    <property type="match status" value="1"/>
</dbReference>
<feature type="domain" description="MOSC" evidence="1">
    <location>
        <begin position="15"/>
        <end position="154"/>
    </location>
</feature>
<sequence>MGRIELILTSRACGTPMESHEAVELLPGLGIAGDRYATGRGFYSGVAEWDAHVTLIRREPFDAVAAEHGAILDPVDLRRNLVTAGVDLHSLVGRRFRVGDRAILLARKVWPPCQHIVRSSGRPEIYRLLGRACGIGASVIEGGVVRLGDLLTPED</sequence>
<comment type="caution">
    <text evidence="2">The sequence shown here is derived from an EMBL/GenBank/DDBJ whole genome shotgun (WGS) entry which is preliminary data.</text>
</comment>